<organism evidence="1 2">
    <name type="scientific">Phytophthora megakarya</name>
    <dbReference type="NCBI Taxonomy" id="4795"/>
    <lineage>
        <taxon>Eukaryota</taxon>
        <taxon>Sar</taxon>
        <taxon>Stramenopiles</taxon>
        <taxon>Oomycota</taxon>
        <taxon>Peronosporomycetes</taxon>
        <taxon>Peronosporales</taxon>
        <taxon>Peronosporaceae</taxon>
        <taxon>Phytophthora</taxon>
    </lineage>
</organism>
<evidence type="ECO:0000313" key="2">
    <source>
        <dbReference type="Proteomes" id="UP000198211"/>
    </source>
</evidence>
<dbReference type="AlphaFoldDB" id="A0A225V9N0"/>
<reference evidence="2" key="1">
    <citation type="submission" date="2017-03" db="EMBL/GenBank/DDBJ databases">
        <title>Phytopthora megakarya and P. palmivora, two closely related causual agents of cacao black pod achieved similar genome size and gene model numbers by different mechanisms.</title>
        <authorList>
            <person name="Ali S."/>
            <person name="Shao J."/>
            <person name="Larry D.J."/>
            <person name="Kronmiller B."/>
            <person name="Shen D."/>
            <person name="Strem M.D."/>
            <person name="Melnick R.L."/>
            <person name="Guiltinan M.J."/>
            <person name="Tyler B.M."/>
            <person name="Meinhardt L.W."/>
            <person name="Bailey B.A."/>
        </authorList>
    </citation>
    <scope>NUCLEOTIDE SEQUENCE [LARGE SCALE GENOMIC DNA]</scope>
    <source>
        <strain evidence="2">zdho120</strain>
    </source>
</reference>
<accession>A0A225V9N0</accession>
<proteinExistence type="predicted"/>
<dbReference type="Proteomes" id="UP000198211">
    <property type="component" value="Unassembled WGS sequence"/>
</dbReference>
<protein>
    <submittedName>
        <fullName evidence="1">Uncharacterized protein</fullName>
    </submittedName>
</protein>
<gene>
    <name evidence="1" type="ORF">PHMEG_00027108</name>
</gene>
<sequence length="163" mass="18037">MNLSAFAYDIVSSELKYATGGRADYSLLSANGIVTLRSGRTGMDQAVSTKLNSCDCVLQQAMLLQSRHNMCETVLPPYNGFASHWMRRCSVNDIAVGEVSEGCVQMQTLPKMVEPKAPRVTVKYIAAKSFHTNIQICATFPGRYTKGNFQNLRWDSLQTSSQL</sequence>
<name>A0A225V9N0_9STRA</name>
<dbReference type="EMBL" id="NBNE01006807">
    <property type="protein sequence ID" value="OWZ01487.1"/>
    <property type="molecule type" value="Genomic_DNA"/>
</dbReference>
<comment type="caution">
    <text evidence="1">The sequence shown here is derived from an EMBL/GenBank/DDBJ whole genome shotgun (WGS) entry which is preliminary data.</text>
</comment>
<keyword evidence="2" id="KW-1185">Reference proteome</keyword>
<evidence type="ECO:0000313" key="1">
    <source>
        <dbReference type="EMBL" id="OWZ01487.1"/>
    </source>
</evidence>